<accession>A0AAU9CYW0</accession>
<comment type="subcellular location">
    <subcellularLocation>
        <location evidence="1">Cell membrane</location>
        <topology evidence="1">Multi-pass membrane protein</topology>
    </subcellularLocation>
</comment>
<dbReference type="RefSeq" id="WP_338394077.1">
    <property type="nucleotide sequence ID" value="NZ_AP025314.1"/>
</dbReference>
<evidence type="ECO:0000256" key="5">
    <source>
        <dbReference type="ARBA" id="ARBA00023136"/>
    </source>
</evidence>
<dbReference type="EMBL" id="AP025314">
    <property type="protein sequence ID" value="BDD08843.1"/>
    <property type="molecule type" value="Genomic_DNA"/>
</dbReference>
<sequence>MLNIFKKEINGFLNSLIGYVVMGVFLTGIGLLMWVFPETSVLNYGFADMETLFSLGPYVFMFLIPAVTMRMFAEEQKTGTIELLLTKPLGAWEIILGKFFAGWALVALTLIPTALYYVSVYMLGSPAGNLDSAGIAGSYAGLLMLGGVFTAIGITASSLTENQIVAFISSAFACFALYSGFSSVSGMFTSGALNVERLGLLYHYNAIGRGLIDSRDLLYFASVIASALIVTRLRLASRLW</sequence>
<evidence type="ECO:0000256" key="2">
    <source>
        <dbReference type="ARBA" id="ARBA00022475"/>
    </source>
</evidence>
<organism evidence="7 8">
    <name type="scientific">Fulvitalea axinellae</name>
    <dbReference type="NCBI Taxonomy" id="1182444"/>
    <lineage>
        <taxon>Bacteria</taxon>
        <taxon>Pseudomonadati</taxon>
        <taxon>Bacteroidota</taxon>
        <taxon>Cytophagia</taxon>
        <taxon>Cytophagales</taxon>
        <taxon>Persicobacteraceae</taxon>
        <taxon>Fulvitalea</taxon>
    </lineage>
</organism>
<dbReference type="PANTHER" id="PTHR30294">
    <property type="entry name" value="MEMBRANE COMPONENT OF ABC TRANSPORTER YHHJ-RELATED"/>
    <property type="match status" value="1"/>
</dbReference>
<evidence type="ECO:0000313" key="8">
    <source>
        <dbReference type="Proteomes" id="UP001348817"/>
    </source>
</evidence>
<protein>
    <submittedName>
        <fullName evidence="7">Gliding motility-associated ABC transporter permease subunit GldF</fullName>
    </submittedName>
</protein>
<keyword evidence="3 6" id="KW-0812">Transmembrane</keyword>
<evidence type="ECO:0000256" key="1">
    <source>
        <dbReference type="ARBA" id="ARBA00004651"/>
    </source>
</evidence>
<evidence type="ECO:0000256" key="6">
    <source>
        <dbReference type="SAM" id="Phobius"/>
    </source>
</evidence>
<proteinExistence type="predicted"/>
<keyword evidence="4 6" id="KW-1133">Transmembrane helix</keyword>
<evidence type="ECO:0000256" key="4">
    <source>
        <dbReference type="ARBA" id="ARBA00022989"/>
    </source>
</evidence>
<feature type="transmembrane region" description="Helical" evidence="6">
    <location>
        <begin position="138"/>
        <end position="157"/>
    </location>
</feature>
<dbReference type="InterPro" id="IPR051449">
    <property type="entry name" value="ABC-2_transporter_component"/>
</dbReference>
<feature type="transmembrane region" description="Helical" evidence="6">
    <location>
        <begin position="12"/>
        <end position="35"/>
    </location>
</feature>
<feature type="transmembrane region" description="Helical" evidence="6">
    <location>
        <begin position="217"/>
        <end position="235"/>
    </location>
</feature>
<dbReference type="GO" id="GO:0140359">
    <property type="term" value="F:ABC-type transporter activity"/>
    <property type="evidence" value="ECO:0007669"/>
    <property type="project" value="InterPro"/>
</dbReference>
<name>A0AAU9CYW0_9BACT</name>
<keyword evidence="5 6" id="KW-0472">Membrane</keyword>
<reference evidence="7 8" key="1">
    <citation type="submission" date="2021-12" db="EMBL/GenBank/DDBJ databases">
        <title>Genome sequencing of bacteria with rrn-lacking chromosome and rrn-plasmid.</title>
        <authorList>
            <person name="Anda M."/>
            <person name="Iwasaki W."/>
        </authorList>
    </citation>
    <scope>NUCLEOTIDE SEQUENCE [LARGE SCALE GENOMIC DNA]</scope>
    <source>
        <strain evidence="7 8">DSM 100852</strain>
    </source>
</reference>
<feature type="transmembrane region" description="Helical" evidence="6">
    <location>
        <begin position="55"/>
        <end position="73"/>
    </location>
</feature>
<feature type="transmembrane region" description="Helical" evidence="6">
    <location>
        <begin position="94"/>
        <end position="118"/>
    </location>
</feature>
<dbReference type="PANTHER" id="PTHR30294:SF29">
    <property type="entry name" value="MULTIDRUG ABC TRANSPORTER PERMEASE YBHS-RELATED"/>
    <property type="match status" value="1"/>
</dbReference>
<dbReference type="Proteomes" id="UP001348817">
    <property type="component" value="Chromosome"/>
</dbReference>
<evidence type="ECO:0000313" key="7">
    <source>
        <dbReference type="EMBL" id="BDD08843.1"/>
    </source>
</evidence>
<dbReference type="InterPro" id="IPR019860">
    <property type="entry name" value="Motility-assoc_ABC_perm_GldF"/>
</dbReference>
<keyword evidence="2" id="KW-1003">Cell membrane</keyword>
<dbReference type="GO" id="GO:0005886">
    <property type="term" value="C:plasma membrane"/>
    <property type="evidence" value="ECO:0007669"/>
    <property type="project" value="UniProtKB-SubCell"/>
</dbReference>
<evidence type="ECO:0000256" key="3">
    <source>
        <dbReference type="ARBA" id="ARBA00022692"/>
    </source>
</evidence>
<dbReference type="AlphaFoldDB" id="A0AAU9CYW0"/>
<keyword evidence="8" id="KW-1185">Reference proteome</keyword>
<gene>
    <name evidence="7" type="primary">gldF</name>
    <name evidence="7" type="ORF">FUAX_12750</name>
</gene>
<dbReference type="NCBIfam" id="TIGR03518">
    <property type="entry name" value="ABC_perm_GldF"/>
    <property type="match status" value="1"/>
</dbReference>
<feature type="transmembrane region" description="Helical" evidence="6">
    <location>
        <begin position="164"/>
        <end position="181"/>
    </location>
</feature>
<dbReference type="KEGG" id="fax:FUAX_12750"/>
<dbReference type="Pfam" id="PF12679">
    <property type="entry name" value="ABC2_membrane_2"/>
    <property type="match status" value="1"/>
</dbReference>